<evidence type="ECO:0000256" key="5">
    <source>
        <dbReference type="ARBA" id="ARBA00022840"/>
    </source>
</evidence>
<dbReference type="EMBL" id="PTJE01000011">
    <property type="protein sequence ID" value="PPK92378.1"/>
    <property type="molecule type" value="Genomic_DNA"/>
</dbReference>
<dbReference type="PANTHER" id="PTHR12213:SF0">
    <property type="entry name" value="CORRINOID ADENOSYLTRANSFERASE MMAB"/>
    <property type="match status" value="1"/>
</dbReference>
<comment type="subunit">
    <text evidence="2">Homotrimer.</text>
</comment>
<dbReference type="NCBIfam" id="TIGR00636">
    <property type="entry name" value="PduO_Nterm"/>
    <property type="match status" value="1"/>
</dbReference>
<dbReference type="InterPro" id="IPR029499">
    <property type="entry name" value="PduO-typ"/>
</dbReference>
<comment type="pathway">
    <text evidence="6">Cofactor biosynthesis; adenosylcobalamin biosynthesis; adenosylcobalamin from cob(II)yrinate a,c-diamide: step 2/7.</text>
</comment>
<dbReference type="GO" id="GO:0008817">
    <property type="term" value="F:corrinoid adenosyltransferase activity"/>
    <property type="evidence" value="ECO:0007669"/>
    <property type="project" value="UniProtKB-UniRule"/>
</dbReference>
<gene>
    <name evidence="8" type="ORF">LY01_02978</name>
</gene>
<keyword evidence="6" id="KW-0169">Cobalamin biosynthesis</keyword>
<dbReference type="FunFam" id="1.20.1200.10:FF:000001">
    <property type="entry name" value="Cob(I)yrinic acid a,c-diamide adenosyltransferase"/>
    <property type="match status" value="1"/>
</dbReference>
<evidence type="ECO:0000313" key="8">
    <source>
        <dbReference type="EMBL" id="PPK92378.1"/>
    </source>
</evidence>
<evidence type="ECO:0000256" key="1">
    <source>
        <dbReference type="ARBA" id="ARBA00007487"/>
    </source>
</evidence>
<dbReference type="Pfam" id="PF01923">
    <property type="entry name" value="Cob_adeno_trans"/>
    <property type="match status" value="1"/>
</dbReference>
<keyword evidence="9" id="KW-1185">Reference proteome</keyword>
<dbReference type="GO" id="GO:0005524">
    <property type="term" value="F:ATP binding"/>
    <property type="evidence" value="ECO:0007669"/>
    <property type="project" value="UniProtKB-UniRule"/>
</dbReference>
<comment type="caution">
    <text evidence="8">The sequence shown here is derived from an EMBL/GenBank/DDBJ whole genome shotgun (WGS) entry which is preliminary data.</text>
</comment>
<comment type="catalytic activity">
    <reaction evidence="6">
        <text>2 cob(II)yrinate a,c diamide + reduced [electron-transfer flavoprotein] + 2 ATP = 2 adenosylcob(III)yrinate a,c-diamide + 2 triphosphate + oxidized [electron-transfer flavoprotein] + 3 H(+)</text>
        <dbReference type="Rhea" id="RHEA:11528"/>
        <dbReference type="Rhea" id="RHEA-COMP:10685"/>
        <dbReference type="Rhea" id="RHEA-COMP:10686"/>
        <dbReference type="ChEBI" id="CHEBI:15378"/>
        <dbReference type="ChEBI" id="CHEBI:18036"/>
        <dbReference type="ChEBI" id="CHEBI:30616"/>
        <dbReference type="ChEBI" id="CHEBI:57692"/>
        <dbReference type="ChEBI" id="CHEBI:58307"/>
        <dbReference type="ChEBI" id="CHEBI:58503"/>
        <dbReference type="ChEBI" id="CHEBI:58537"/>
        <dbReference type="EC" id="2.5.1.17"/>
    </reaction>
</comment>
<evidence type="ECO:0000256" key="2">
    <source>
        <dbReference type="ARBA" id="ARBA00011233"/>
    </source>
</evidence>
<dbReference type="GO" id="GO:0009236">
    <property type="term" value="P:cobalamin biosynthetic process"/>
    <property type="evidence" value="ECO:0007669"/>
    <property type="project" value="UniProtKB-UniRule"/>
</dbReference>
<dbReference type="SUPFAM" id="SSF89028">
    <property type="entry name" value="Cobalamin adenosyltransferase-like"/>
    <property type="match status" value="1"/>
</dbReference>
<dbReference type="InterPro" id="IPR036451">
    <property type="entry name" value="CblAdoTrfase-like_sf"/>
</dbReference>
<proteinExistence type="inferred from homology"/>
<sequence length="210" mass="24186">MLLKDPTRNEIIRRDFINDAMKIYTKTGDKGTTALFGGTRVPKHNLRIDSYGTVDELNSWMGLIRDQEISVHTSKIINLIQHHLFTLGAILATPPEKETLKNGKDRLNISKISDEEINMLETEMDDMDKELPPMTHFILPGGHPSVSYCHITRTVCRRAERLASELNEITPIDPQVLRYLNRLSDYLFVLARKLSKDLQAEEIKWIPNKY</sequence>
<name>A0A2S6IDT1_9FLAO</name>
<evidence type="ECO:0000256" key="6">
    <source>
        <dbReference type="RuleBase" id="RU366026"/>
    </source>
</evidence>
<keyword evidence="5 6" id="KW-0067">ATP-binding</keyword>
<dbReference type="UniPathway" id="UPA00148">
    <property type="reaction ID" value="UER00233"/>
</dbReference>
<organism evidence="8 9">
    <name type="scientific">Nonlabens xylanidelens</name>
    <dbReference type="NCBI Taxonomy" id="191564"/>
    <lineage>
        <taxon>Bacteria</taxon>
        <taxon>Pseudomonadati</taxon>
        <taxon>Bacteroidota</taxon>
        <taxon>Flavobacteriia</taxon>
        <taxon>Flavobacteriales</taxon>
        <taxon>Flavobacteriaceae</taxon>
        <taxon>Nonlabens</taxon>
    </lineage>
</organism>
<evidence type="ECO:0000256" key="4">
    <source>
        <dbReference type="ARBA" id="ARBA00022741"/>
    </source>
</evidence>
<comment type="catalytic activity">
    <reaction evidence="6">
        <text>2 cob(II)alamin + reduced [electron-transfer flavoprotein] + 2 ATP = 2 adenosylcob(III)alamin + 2 triphosphate + oxidized [electron-transfer flavoprotein] + 3 H(+)</text>
        <dbReference type="Rhea" id="RHEA:28671"/>
        <dbReference type="Rhea" id="RHEA-COMP:10685"/>
        <dbReference type="Rhea" id="RHEA-COMP:10686"/>
        <dbReference type="ChEBI" id="CHEBI:15378"/>
        <dbReference type="ChEBI" id="CHEBI:16304"/>
        <dbReference type="ChEBI" id="CHEBI:18036"/>
        <dbReference type="ChEBI" id="CHEBI:18408"/>
        <dbReference type="ChEBI" id="CHEBI:30616"/>
        <dbReference type="ChEBI" id="CHEBI:57692"/>
        <dbReference type="ChEBI" id="CHEBI:58307"/>
        <dbReference type="EC" id="2.5.1.17"/>
    </reaction>
</comment>
<dbReference type="EC" id="2.5.1.17" evidence="6"/>
<reference evidence="8 9" key="1">
    <citation type="submission" date="2018-02" db="EMBL/GenBank/DDBJ databases">
        <title>Genomic Encyclopedia of Archaeal and Bacterial Type Strains, Phase II (KMG-II): from individual species to whole genera.</title>
        <authorList>
            <person name="Goeker M."/>
        </authorList>
    </citation>
    <scope>NUCLEOTIDE SEQUENCE [LARGE SCALE GENOMIC DNA]</scope>
    <source>
        <strain evidence="8 9">DSM 16809</strain>
    </source>
</reference>
<dbReference type="InterPro" id="IPR016030">
    <property type="entry name" value="CblAdoTrfase-like"/>
</dbReference>
<keyword evidence="3 6" id="KW-0808">Transferase</keyword>
<evidence type="ECO:0000256" key="3">
    <source>
        <dbReference type="ARBA" id="ARBA00022679"/>
    </source>
</evidence>
<comment type="similarity">
    <text evidence="1 6">Belongs to the Cob(I)alamin adenosyltransferase family.</text>
</comment>
<accession>A0A2S6IDT1</accession>
<dbReference type="AlphaFoldDB" id="A0A2S6IDT1"/>
<evidence type="ECO:0000313" key="9">
    <source>
        <dbReference type="Proteomes" id="UP000239002"/>
    </source>
</evidence>
<evidence type="ECO:0000259" key="7">
    <source>
        <dbReference type="Pfam" id="PF01923"/>
    </source>
</evidence>
<feature type="domain" description="Cobalamin adenosyltransferase-like" evidence="7">
    <location>
        <begin position="23"/>
        <end position="193"/>
    </location>
</feature>
<protein>
    <recommendedName>
        <fullName evidence="6">Corrinoid adenosyltransferase</fullName>
        <ecNumber evidence="6">2.5.1.17</ecNumber>
    </recommendedName>
    <alternativeName>
        <fullName evidence="6">Cob(II)alamin adenosyltransferase</fullName>
    </alternativeName>
    <alternativeName>
        <fullName evidence="6">Cob(II)yrinic acid a,c-diamide adenosyltransferase</fullName>
    </alternativeName>
    <alternativeName>
        <fullName evidence="6">Cobinamide/cobalamin adenosyltransferase</fullName>
    </alternativeName>
</protein>
<dbReference type="Proteomes" id="UP000239002">
    <property type="component" value="Unassembled WGS sequence"/>
</dbReference>
<dbReference type="PANTHER" id="PTHR12213">
    <property type="entry name" value="CORRINOID ADENOSYLTRANSFERASE"/>
    <property type="match status" value="1"/>
</dbReference>
<keyword evidence="4 6" id="KW-0547">Nucleotide-binding</keyword>
<dbReference type="Gene3D" id="1.20.1200.10">
    <property type="entry name" value="Cobalamin adenosyltransferase-like"/>
    <property type="match status" value="1"/>
</dbReference>